<organism evidence="3 4">
    <name type="scientific">Skermanella cutis</name>
    <dbReference type="NCBI Taxonomy" id="2775420"/>
    <lineage>
        <taxon>Bacteria</taxon>
        <taxon>Pseudomonadati</taxon>
        <taxon>Pseudomonadota</taxon>
        <taxon>Alphaproteobacteria</taxon>
        <taxon>Rhodospirillales</taxon>
        <taxon>Azospirillaceae</taxon>
        <taxon>Skermanella</taxon>
    </lineage>
</organism>
<accession>A0ABX7B338</accession>
<dbReference type="Gene3D" id="3.40.50.1010">
    <property type="entry name" value="5'-nuclease"/>
    <property type="match status" value="1"/>
</dbReference>
<dbReference type="InterPro" id="IPR011009">
    <property type="entry name" value="Kinase-like_dom_sf"/>
</dbReference>
<feature type="region of interest" description="Disordered" evidence="1">
    <location>
        <begin position="427"/>
        <end position="446"/>
    </location>
</feature>
<evidence type="ECO:0000313" key="4">
    <source>
        <dbReference type="Proteomes" id="UP000595197"/>
    </source>
</evidence>
<evidence type="ECO:0000313" key="3">
    <source>
        <dbReference type="EMBL" id="QQP88549.1"/>
    </source>
</evidence>
<evidence type="ECO:0000259" key="2">
    <source>
        <dbReference type="PROSITE" id="PS50011"/>
    </source>
</evidence>
<feature type="domain" description="Protein kinase" evidence="2">
    <location>
        <begin position="228"/>
        <end position="461"/>
    </location>
</feature>
<proteinExistence type="predicted"/>
<dbReference type="InterPro" id="IPR000719">
    <property type="entry name" value="Prot_kinase_dom"/>
</dbReference>
<dbReference type="Proteomes" id="UP000595197">
    <property type="component" value="Chromosome"/>
</dbReference>
<evidence type="ECO:0000256" key="1">
    <source>
        <dbReference type="SAM" id="MobiDB-lite"/>
    </source>
</evidence>
<dbReference type="Gene3D" id="1.10.510.10">
    <property type="entry name" value="Transferase(Phosphotransferase) domain 1"/>
    <property type="match status" value="1"/>
</dbReference>
<dbReference type="RefSeq" id="WP_201073598.1">
    <property type="nucleotide sequence ID" value="NZ_CP067420.1"/>
</dbReference>
<reference evidence="3" key="1">
    <citation type="submission" date="2021-02" db="EMBL/GenBank/DDBJ databases">
        <title>Skermanella TT6 skin isolate.</title>
        <authorList>
            <person name="Lee K."/>
            <person name="Ganzorig M."/>
        </authorList>
    </citation>
    <scope>NUCLEOTIDE SEQUENCE</scope>
    <source>
        <strain evidence="3">TT6</strain>
    </source>
</reference>
<keyword evidence="4" id="KW-1185">Reference proteome</keyword>
<gene>
    <name evidence="3" type="ORF">IGS68_21350</name>
</gene>
<name>A0ABX7B338_9PROT</name>
<protein>
    <submittedName>
        <fullName evidence="3">Phosphotransferase</fullName>
    </submittedName>
</protein>
<dbReference type="SUPFAM" id="SSF56112">
    <property type="entry name" value="Protein kinase-like (PK-like)"/>
    <property type="match status" value="1"/>
</dbReference>
<dbReference type="EMBL" id="CP067420">
    <property type="protein sequence ID" value="QQP88549.1"/>
    <property type="molecule type" value="Genomic_DNA"/>
</dbReference>
<dbReference type="PROSITE" id="PS50011">
    <property type="entry name" value="PROTEIN_KINASE_DOM"/>
    <property type="match status" value="1"/>
</dbReference>
<sequence>MSLDLAWFTPKHRILIDTCTLMDQTGRAWVEVVLWPELKRSGRRLVVPERVYAELVKLSSLSSDPARAASAKRGRRLVDEMRASGCADVFGDAGDPFADAVIASVVTRYRTKFDMLVITQDSGLAQLLTQVRDSDAIASRYDLTVARISSAGIEAWIAPRGTRAKTTASGRRPGAAPTGIGPSPSTAPQAKAGFPPPSGKVAASKGTVTVSSIPRVGDQVRTEAGDPVTLGKELASGGEGIVYLAGLGKVAKIYKANRLSVLNFAKIKLMTCNSVGIKGVCWPESLLYNVKQEPVGYLMPQAEGFPLDTSVFKKPLLLKKLPNWKRIDLVRLAVRVAEIVDGLHRQNVILGDINPNNILVTPDGRVTFVDLDSAQVADYPCPVGMVNFTRPQHHGKDFSSYLRDFDDDRFALAVMLFMILVPGKPPYSHTGGGEPGENIRKKNFGPITQNQHRYGKVAWPQ</sequence>
<feature type="region of interest" description="Disordered" evidence="1">
    <location>
        <begin position="161"/>
        <end position="200"/>
    </location>
</feature>